<gene>
    <name evidence="1" type="ORF">J2W83_003411</name>
</gene>
<evidence type="ECO:0000313" key="1">
    <source>
        <dbReference type="EMBL" id="MDR6713796.1"/>
    </source>
</evidence>
<dbReference type="EMBL" id="JAVDTH010000020">
    <property type="protein sequence ID" value="MDR6713796.1"/>
    <property type="molecule type" value="Genomic_DNA"/>
</dbReference>
<accession>A0ACC6K5S1</accession>
<proteinExistence type="predicted"/>
<name>A0ACC6K5S1_9PSED</name>
<evidence type="ECO:0000313" key="2">
    <source>
        <dbReference type="Proteomes" id="UP001259587"/>
    </source>
</evidence>
<organism evidence="1 2">
    <name type="scientific">Pseudomonas hunanensis</name>
    <dbReference type="NCBI Taxonomy" id="1247546"/>
    <lineage>
        <taxon>Bacteria</taxon>
        <taxon>Pseudomonadati</taxon>
        <taxon>Pseudomonadota</taxon>
        <taxon>Gammaproteobacteria</taxon>
        <taxon>Pseudomonadales</taxon>
        <taxon>Pseudomonadaceae</taxon>
        <taxon>Pseudomonas</taxon>
    </lineage>
</organism>
<protein>
    <submittedName>
        <fullName evidence="1">Methyl-accepting chemotaxis protein</fullName>
    </submittedName>
</protein>
<sequence>MFDAIAKALADMSVRAKLTLGFMLVLLLTVVIAGIGWNALRGLGERSAKLSAIATINELARDMRIARLSYTLTPDPVHAQSVVKVMDEIKRTIDKLAKDFTAPSDLRAISQANTAVENYAVHFQDFIRAAQANNEAAVKQAQAALDVDIKSLFAMCGELSDSQSRKRDHEVAGSVERLIVATLLALLLGIGAAWVITRLIVLPLKQALESAGRVADGDLSHDLQVTRRDELGMLQSSMQRMTLNLRELMGGLRDGVVQIASAAEQLSAVTEQTSAGVNSQKVETDQVATAMNEMVTTVQDVARNAEQASNAAVDAAQQARESDNVVTQAIAQISHLDVEVGHSTTAMAELKRESDKIGTVLDVIKSVAQQTNLLALNAAIEAARAGEAGRGFAVVADEVRSLAQRTQVSTEEIEALIGGLHRGTQEVADSLEKSRELTTNSVELTRRAGTSLMSISRSVATIESMNVQIATASEQQSAVAEEINRSVLSVREVSEHTAAASEQTAASSVELARLGQHLQSLVGKFKL</sequence>
<keyword evidence="2" id="KW-1185">Reference proteome</keyword>
<dbReference type="Proteomes" id="UP001259587">
    <property type="component" value="Unassembled WGS sequence"/>
</dbReference>
<reference evidence="1" key="1">
    <citation type="submission" date="2023-07" db="EMBL/GenBank/DDBJ databases">
        <title>Sorghum-associated microbial communities from plants grown in Nebraska, USA.</title>
        <authorList>
            <person name="Schachtman D."/>
        </authorList>
    </citation>
    <scope>NUCLEOTIDE SEQUENCE</scope>
    <source>
        <strain evidence="1">BE56</strain>
    </source>
</reference>
<comment type="caution">
    <text evidence="1">The sequence shown here is derived from an EMBL/GenBank/DDBJ whole genome shotgun (WGS) entry which is preliminary data.</text>
</comment>